<feature type="domain" description="Glycosyltransferase 2-like" evidence="3">
    <location>
        <begin position="39"/>
        <end position="196"/>
    </location>
</feature>
<evidence type="ECO:0000313" key="4">
    <source>
        <dbReference type="EMBL" id="MFC3301708.1"/>
    </source>
</evidence>
<feature type="region of interest" description="Disordered" evidence="1">
    <location>
        <begin position="1"/>
        <end position="35"/>
    </location>
</feature>
<dbReference type="PANTHER" id="PTHR48090:SF7">
    <property type="entry name" value="RFBJ PROTEIN"/>
    <property type="match status" value="1"/>
</dbReference>
<reference evidence="5" key="1">
    <citation type="journal article" date="2019" name="Int. J. Syst. Evol. Microbiol.">
        <title>The Global Catalogue of Microorganisms (GCM) 10K type strain sequencing project: providing services to taxonomists for standard genome sequencing and annotation.</title>
        <authorList>
            <consortium name="The Broad Institute Genomics Platform"/>
            <consortium name="The Broad Institute Genome Sequencing Center for Infectious Disease"/>
            <person name="Wu L."/>
            <person name="Ma J."/>
        </authorList>
    </citation>
    <scope>NUCLEOTIDE SEQUENCE [LARGE SCALE GENOMIC DNA]</scope>
    <source>
        <strain evidence="5">KCTC 22245</strain>
    </source>
</reference>
<dbReference type="Gene3D" id="3.90.550.10">
    <property type="entry name" value="Spore Coat Polysaccharide Biosynthesis Protein SpsA, Chain A"/>
    <property type="match status" value="1"/>
</dbReference>
<dbReference type="Pfam" id="PF00535">
    <property type="entry name" value="Glycos_transf_2"/>
    <property type="match status" value="1"/>
</dbReference>
<dbReference type="InterPro" id="IPR050256">
    <property type="entry name" value="Glycosyltransferase_2"/>
</dbReference>
<keyword evidence="2" id="KW-1133">Transmembrane helix</keyword>
<dbReference type="Proteomes" id="UP001595607">
    <property type="component" value="Unassembled WGS sequence"/>
</dbReference>
<sequence length="317" mass="35357">MYDDKDVDQGPAMDGTASAEHEQPATAGTDERPEPELMIVVPVYNEAGAIEEAVERMDKMIRESGIDAEVIWVDDGSTDGSAEILEKLGANVYRCPENRGYGHALKTGIRNTRSKFVAITDADGTYPSEDIPRMLEMARSVDMVVGDRGKAMSNVPLVRKPAKWLLNKTANLLAGHKINDLNSGLRVFRRESLEKFLDLLPDGFSFTTTITLCMFGSGHKVVYTPIEYGRRVGHSKIRPTDFFRFMMLVVRIVTLFSPLRVFMPLGAALFFLGLVKLAYDITQWNLSETAVFAFLAALMIWSFGLLADMISRLHLRP</sequence>
<protein>
    <submittedName>
        <fullName evidence="4">Glycosyltransferase family 2 protein</fullName>
    </submittedName>
</protein>
<dbReference type="InterPro" id="IPR029044">
    <property type="entry name" value="Nucleotide-diphossugar_trans"/>
</dbReference>
<gene>
    <name evidence="4" type="ORF">ACFONP_03045</name>
</gene>
<feature type="compositionally biased region" description="Basic and acidic residues" evidence="1">
    <location>
        <begin position="19"/>
        <end position="35"/>
    </location>
</feature>
<feature type="transmembrane region" description="Helical" evidence="2">
    <location>
        <begin position="291"/>
        <end position="310"/>
    </location>
</feature>
<dbReference type="CDD" id="cd04179">
    <property type="entry name" value="DPM_DPG-synthase_like"/>
    <property type="match status" value="1"/>
</dbReference>
<dbReference type="InterPro" id="IPR001173">
    <property type="entry name" value="Glyco_trans_2-like"/>
</dbReference>
<dbReference type="EMBL" id="JBHRVA010000002">
    <property type="protein sequence ID" value="MFC3301708.1"/>
    <property type="molecule type" value="Genomic_DNA"/>
</dbReference>
<evidence type="ECO:0000259" key="3">
    <source>
        <dbReference type="Pfam" id="PF00535"/>
    </source>
</evidence>
<feature type="transmembrane region" description="Helical" evidence="2">
    <location>
        <begin position="248"/>
        <end position="271"/>
    </location>
</feature>
<proteinExistence type="predicted"/>
<evidence type="ECO:0000313" key="5">
    <source>
        <dbReference type="Proteomes" id="UP001595607"/>
    </source>
</evidence>
<keyword evidence="2" id="KW-0472">Membrane</keyword>
<keyword evidence="2" id="KW-0812">Transmembrane</keyword>
<organism evidence="4 5">
    <name type="scientific">Parvularcula lutaonensis</name>
    <dbReference type="NCBI Taxonomy" id="491923"/>
    <lineage>
        <taxon>Bacteria</taxon>
        <taxon>Pseudomonadati</taxon>
        <taxon>Pseudomonadota</taxon>
        <taxon>Alphaproteobacteria</taxon>
        <taxon>Parvularculales</taxon>
        <taxon>Parvularculaceae</taxon>
        <taxon>Parvularcula</taxon>
    </lineage>
</organism>
<keyword evidence="5" id="KW-1185">Reference proteome</keyword>
<evidence type="ECO:0000256" key="2">
    <source>
        <dbReference type="SAM" id="Phobius"/>
    </source>
</evidence>
<dbReference type="PANTHER" id="PTHR48090">
    <property type="entry name" value="UNDECAPRENYL-PHOSPHATE 4-DEOXY-4-FORMAMIDO-L-ARABINOSE TRANSFERASE-RELATED"/>
    <property type="match status" value="1"/>
</dbReference>
<comment type="caution">
    <text evidence="4">The sequence shown here is derived from an EMBL/GenBank/DDBJ whole genome shotgun (WGS) entry which is preliminary data.</text>
</comment>
<name>A0ABV7M8F7_9PROT</name>
<dbReference type="RefSeq" id="WP_189573220.1">
    <property type="nucleotide sequence ID" value="NZ_BMXU01000001.1"/>
</dbReference>
<dbReference type="SUPFAM" id="SSF53448">
    <property type="entry name" value="Nucleotide-diphospho-sugar transferases"/>
    <property type="match status" value="1"/>
</dbReference>
<accession>A0ABV7M8F7</accession>
<evidence type="ECO:0000256" key="1">
    <source>
        <dbReference type="SAM" id="MobiDB-lite"/>
    </source>
</evidence>